<reference evidence="1" key="1">
    <citation type="submission" date="2021-01" db="EMBL/GenBank/DDBJ databases">
        <authorList>
            <person name="Li R."/>
            <person name="Bekaert M."/>
        </authorList>
    </citation>
    <scope>NUCLEOTIDE SEQUENCE</scope>
    <source>
        <strain evidence="1">Farmed</strain>
    </source>
</reference>
<protein>
    <submittedName>
        <fullName evidence="1">Uncharacterized protein</fullName>
    </submittedName>
</protein>
<sequence length="254" mass="28791">MSIAATPALVRPFCYDKSFKVDVQLGEPLLCPSHSENAIQLDLIALCAELDLLCQKELAEHPQHKIEKGNVSRSFKHKTAVIMDQMEYFLRCLPLSSPCQKLLSKDSYLLCLYPRAAAVIANQDGFSMTNSECDMDAYFPQMATLNQIHILASQIQDDLRSHNITHLAHKVSLLFQSMNNIGNNSVFIEVKKSIEDNFHVLKTNSKSDSTDLQPQVKQWLDSLLSTVIESTLSLPWLNLRFSSAKCFFFFSYYC</sequence>
<proteinExistence type="predicted"/>
<comment type="caution">
    <text evidence="1">The sequence shown here is derived from an EMBL/GenBank/DDBJ whole genome shotgun (WGS) entry which is preliminary data.</text>
</comment>
<keyword evidence="2" id="KW-1185">Reference proteome</keyword>
<dbReference type="AlphaFoldDB" id="A0A812DXF7"/>
<accession>A0A812DXF7</accession>
<name>A0A812DXF7_ACAPH</name>
<dbReference type="EMBL" id="CAHIKZ030004445">
    <property type="protein sequence ID" value="CAE1310774.1"/>
    <property type="molecule type" value="Genomic_DNA"/>
</dbReference>
<gene>
    <name evidence="1" type="ORF">SPHA_62311</name>
</gene>
<evidence type="ECO:0000313" key="1">
    <source>
        <dbReference type="EMBL" id="CAE1310774.1"/>
    </source>
</evidence>
<evidence type="ECO:0000313" key="2">
    <source>
        <dbReference type="Proteomes" id="UP000597762"/>
    </source>
</evidence>
<organism evidence="1 2">
    <name type="scientific">Acanthosepion pharaonis</name>
    <name type="common">Pharaoh cuttlefish</name>
    <name type="synonym">Sepia pharaonis</name>
    <dbReference type="NCBI Taxonomy" id="158019"/>
    <lineage>
        <taxon>Eukaryota</taxon>
        <taxon>Metazoa</taxon>
        <taxon>Spiralia</taxon>
        <taxon>Lophotrochozoa</taxon>
        <taxon>Mollusca</taxon>
        <taxon>Cephalopoda</taxon>
        <taxon>Coleoidea</taxon>
        <taxon>Decapodiformes</taxon>
        <taxon>Sepiida</taxon>
        <taxon>Sepiina</taxon>
        <taxon>Sepiidae</taxon>
        <taxon>Acanthosepion</taxon>
    </lineage>
</organism>
<dbReference type="Proteomes" id="UP000597762">
    <property type="component" value="Unassembled WGS sequence"/>
</dbReference>
<dbReference type="OrthoDB" id="533331at2759"/>